<protein>
    <submittedName>
        <fullName evidence="1">Uncharacterized protein</fullName>
    </submittedName>
</protein>
<comment type="caution">
    <text evidence="1">The sequence shown here is derived from an EMBL/GenBank/DDBJ whole genome shotgun (WGS) entry which is preliminary data.</text>
</comment>
<reference evidence="1 2" key="1">
    <citation type="submission" date="2014-12" db="EMBL/GenBank/DDBJ databases">
        <title>Isolation of bacteria from lake water.</title>
        <authorList>
            <person name="Sheng K.-Y."/>
            <person name="Chin P.-S."/>
            <person name="Chan K.-G."/>
            <person name="Tan G.S."/>
        </authorList>
    </citation>
    <scope>NUCLEOTIDE SEQUENCE [LARGE SCALE GENOMIC DNA]</scope>
    <source>
        <strain evidence="1 2">KY4</strain>
    </source>
</reference>
<dbReference type="RefSeq" id="WP_044400614.1">
    <property type="nucleotide sequence ID" value="NZ_JXYQ01000056.1"/>
</dbReference>
<organism evidence="1 2">
    <name type="scientific">Acidovorax temperans</name>
    <dbReference type="NCBI Taxonomy" id="80878"/>
    <lineage>
        <taxon>Bacteria</taxon>
        <taxon>Pseudomonadati</taxon>
        <taxon>Pseudomonadota</taxon>
        <taxon>Betaproteobacteria</taxon>
        <taxon>Burkholderiales</taxon>
        <taxon>Comamonadaceae</taxon>
        <taxon>Acidovorax</taxon>
    </lineage>
</organism>
<proteinExistence type="predicted"/>
<evidence type="ECO:0000313" key="2">
    <source>
        <dbReference type="Proteomes" id="UP000032566"/>
    </source>
</evidence>
<dbReference type="AlphaFoldDB" id="A0A0D7K5H3"/>
<dbReference type="CDD" id="cd00093">
    <property type="entry name" value="HTH_XRE"/>
    <property type="match status" value="1"/>
</dbReference>
<dbReference type="EMBL" id="JXYQ01000056">
    <property type="protein sequence ID" value="KJA09601.1"/>
    <property type="molecule type" value="Genomic_DNA"/>
</dbReference>
<dbReference type="InterPro" id="IPR001387">
    <property type="entry name" value="Cro/C1-type_HTH"/>
</dbReference>
<dbReference type="Proteomes" id="UP000032566">
    <property type="component" value="Unassembled WGS sequence"/>
</dbReference>
<name>A0A0D7K5H3_9BURK</name>
<gene>
    <name evidence="1" type="ORF">RP29_15735</name>
</gene>
<dbReference type="PATRIC" id="fig|80878.5.peg.3055"/>
<keyword evidence="2" id="KW-1185">Reference proteome</keyword>
<evidence type="ECO:0000313" key="1">
    <source>
        <dbReference type="EMBL" id="KJA09601.1"/>
    </source>
</evidence>
<sequence length="90" mass="9597">MTSSTPLTLDMPAPTAGELKAARIAAGLSQVQAAELMGYPVQQGSRGGLQSRTWQALESETDERTMQGPVFAMFLLLTGQHPTHALVNKT</sequence>
<dbReference type="OrthoDB" id="8565732at2"/>
<accession>A0A0D7K5H3</accession>